<feature type="site" description="Important for substrate specificity" evidence="4">
    <location>
        <position position="230"/>
    </location>
</feature>
<evidence type="ECO:0000313" key="7">
    <source>
        <dbReference type="Proteomes" id="UP001195483"/>
    </source>
</evidence>
<feature type="binding site" evidence="4">
    <location>
        <position position="193"/>
    </location>
    <ligand>
        <name>substrate</name>
    </ligand>
</feature>
<comment type="function">
    <text evidence="4">Catalyzes the reversible phosphorylation of S-methyl-5'-thioadenosine (MTA) to adenine and 5-methylthioribose-1-phosphate. Involved in the breakdown of MTA, a major by-product of polyamine biosynthesis. Responsible for the first step in the methionine salvage pathway after MTA has been generated from S-adenosylmethionine. Has broad substrate specificity with 6-aminopurine nucleosides as preferred substrates.</text>
</comment>
<reference evidence="6" key="2">
    <citation type="journal article" date="2021" name="Genome Biol. Evol.">
        <title>Developing a high-quality reference genome for a parasitic bivalve with doubly uniparental inheritance (Bivalvia: Unionida).</title>
        <authorList>
            <person name="Smith C.H."/>
        </authorList>
    </citation>
    <scope>NUCLEOTIDE SEQUENCE</scope>
    <source>
        <strain evidence="6">CHS0354</strain>
        <tissue evidence="6">Mantle</tissue>
    </source>
</reference>
<dbReference type="Pfam" id="PF01048">
    <property type="entry name" value="PNP_UDP_1"/>
    <property type="match status" value="1"/>
</dbReference>
<comment type="catalytic activity">
    <reaction evidence="4">
        <text>S-methyl-5'-thioadenosine + phosphate = 5-(methylsulfanyl)-alpha-D-ribose 1-phosphate + adenine</text>
        <dbReference type="Rhea" id="RHEA:11852"/>
        <dbReference type="ChEBI" id="CHEBI:16708"/>
        <dbReference type="ChEBI" id="CHEBI:17509"/>
        <dbReference type="ChEBI" id="CHEBI:43474"/>
        <dbReference type="ChEBI" id="CHEBI:58533"/>
        <dbReference type="EC" id="2.4.2.28"/>
    </reaction>
</comment>
<dbReference type="Gene3D" id="3.40.50.1580">
    <property type="entry name" value="Nucleoside phosphorylase domain"/>
    <property type="match status" value="1"/>
</dbReference>
<proteinExistence type="inferred from homology"/>
<keyword evidence="4" id="KW-0539">Nucleus</keyword>
<evidence type="ECO:0000313" key="6">
    <source>
        <dbReference type="EMBL" id="KAK3599875.1"/>
    </source>
</evidence>
<dbReference type="HAMAP" id="MF_01963">
    <property type="entry name" value="MTAP"/>
    <property type="match status" value="1"/>
</dbReference>
<dbReference type="InterPro" id="IPR000845">
    <property type="entry name" value="Nucleoside_phosphorylase_d"/>
</dbReference>
<comment type="pathway">
    <text evidence="4">Amino-acid biosynthesis; L-methionine biosynthesis via salvage pathway; S-methyl-5-thio-alpha-D-ribose 1-phosphate from S-methyl-5'-thioadenosine (phosphorylase route): step 1/1.</text>
</comment>
<dbReference type="EMBL" id="JAEAOA010001358">
    <property type="protein sequence ID" value="KAK3599875.1"/>
    <property type="molecule type" value="Genomic_DNA"/>
</dbReference>
<keyword evidence="2 4" id="KW-0808">Transferase</keyword>
<evidence type="ECO:0000256" key="1">
    <source>
        <dbReference type="ARBA" id="ARBA00022676"/>
    </source>
</evidence>
<protein>
    <recommendedName>
        <fullName evidence="4">S-methyl-5'-thioadenosine phosphorylase</fullName>
        <ecNumber evidence="4">2.4.2.28</ecNumber>
    </recommendedName>
    <alternativeName>
        <fullName evidence="4">5'-methylthioadenosine phosphorylase</fullName>
        <shortName evidence="4">MTA phosphorylase</shortName>
        <shortName evidence="4">MTAP</shortName>
        <shortName evidence="4">MTAPase</shortName>
    </alternativeName>
</protein>
<reference evidence="6" key="1">
    <citation type="journal article" date="2021" name="Genome Biol. Evol.">
        <title>A High-Quality Reference Genome for a Parasitic Bivalve with Doubly Uniparental Inheritance (Bivalvia: Unionida).</title>
        <authorList>
            <person name="Smith C.H."/>
        </authorList>
    </citation>
    <scope>NUCLEOTIDE SEQUENCE</scope>
    <source>
        <strain evidence="6">CHS0354</strain>
    </source>
</reference>
<organism evidence="6 7">
    <name type="scientific">Potamilus streckersoni</name>
    <dbReference type="NCBI Taxonomy" id="2493646"/>
    <lineage>
        <taxon>Eukaryota</taxon>
        <taxon>Metazoa</taxon>
        <taxon>Spiralia</taxon>
        <taxon>Lophotrochozoa</taxon>
        <taxon>Mollusca</taxon>
        <taxon>Bivalvia</taxon>
        <taxon>Autobranchia</taxon>
        <taxon>Heteroconchia</taxon>
        <taxon>Palaeoheterodonta</taxon>
        <taxon>Unionida</taxon>
        <taxon>Unionoidea</taxon>
        <taxon>Unionidae</taxon>
        <taxon>Ambleminae</taxon>
        <taxon>Lampsilini</taxon>
        <taxon>Potamilus</taxon>
    </lineage>
</organism>
<comment type="similarity">
    <text evidence="4">Belongs to the PNP/MTAP phosphorylase family. MTAP subfamily.</text>
</comment>
<keyword evidence="3 4" id="KW-0660">Purine salvage</keyword>
<dbReference type="AlphaFoldDB" id="A0AAE0SYA3"/>
<keyword evidence="1 4" id="KW-0328">Glycosyltransferase</keyword>
<accession>A0AAE0SYA3</accession>
<sequence length="281" mass="30908">MDRMPSVKIGIIGGSGLSNPDILENKQEKYVDTPFGKPSDALLLGAIQGVDCILLARHGRGHTIMPSNVNYRANLWALKEEGCTHVLVTTACGSLQENIHPGDIVVLDQFIDRTHKRQQTFYDGSLGAPKGICHLQMAKPFCPHTSQIIMECIRELDLRGHMGGTMLTIEGPRFSSTAESKMWNSWGAHTINMTTVPEVILAKELGLCYASMGLVTDYDSWREDVASVNVESVMATFAKNSERARSVILKAIPKIAAVDWTETLKVNQDLVMGSIILPHSY</sequence>
<dbReference type="InterPro" id="IPR010044">
    <property type="entry name" value="MTAP"/>
</dbReference>
<evidence type="ECO:0000256" key="2">
    <source>
        <dbReference type="ARBA" id="ARBA00022679"/>
    </source>
</evidence>
<dbReference type="GO" id="GO:0005829">
    <property type="term" value="C:cytosol"/>
    <property type="evidence" value="ECO:0007669"/>
    <property type="project" value="TreeGrafter"/>
</dbReference>
<dbReference type="NCBIfam" id="TIGR01694">
    <property type="entry name" value="MTAP"/>
    <property type="match status" value="1"/>
</dbReference>
<feature type="domain" description="Nucleoside phosphorylase" evidence="5">
    <location>
        <begin position="8"/>
        <end position="252"/>
    </location>
</feature>
<dbReference type="GO" id="GO:0006166">
    <property type="term" value="P:purine ribonucleoside salvage"/>
    <property type="evidence" value="ECO:0007669"/>
    <property type="project" value="UniProtKB-KW"/>
</dbReference>
<evidence type="ECO:0000256" key="4">
    <source>
        <dbReference type="HAMAP-Rule" id="MF_03155"/>
    </source>
</evidence>
<comment type="subunit">
    <text evidence="4">Homotrimer.</text>
</comment>
<dbReference type="GO" id="GO:0019509">
    <property type="term" value="P:L-methionine salvage from methylthioadenosine"/>
    <property type="evidence" value="ECO:0007669"/>
    <property type="project" value="UniProtKB-UniRule"/>
</dbReference>
<feature type="binding site" evidence="4">
    <location>
        <begin position="57"/>
        <end position="58"/>
    </location>
    <ligand>
        <name>phosphate</name>
        <dbReference type="ChEBI" id="CHEBI:43474"/>
    </ligand>
</feature>
<dbReference type="CDD" id="cd09010">
    <property type="entry name" value="MTAP_SsMTAPII_like_MTIP"/>
    <property type="match status" value="1"/>
</dbReference>
<dbReference type="InterPro" id="IPR035994">
    <property type="entry name" value="Nucleoside_phosphorylase_sf"/>
</dbReference>
<dbReference type="PROSITE" id="PS01240">
    <property type="entry name" value="PNP_MTAP_2"/>
    <property type="match status" value="1"/>
</dbReference>
<reference evidence="6" key="3">
    <citation type="submission" date="2023-05" db="EMBL/GenBank/DDBJ databases">
        <authorList>
            <person name="Smith C.H."/>
        </authorList>
    </citation>
    <scope>NUCLEOTIDE SEQUENCE</scope>
    <source>
        <strain evidence="6">CHS0354</strain>
        <tissue evidence="6">Mantle</tissue>
    </source>
</reference>
<dbReference type="GO" id="GO:0005634">
    <property type="term" value="C:nucleus"/>
    <property type="evidence" value="ECO:0007669"/>
    <property type="project" value="UniProtKB-SubCell"/>
</dbReference>
<evidence type="ECO:0000256" key="3">
    <source>
        <dbReference type="ARBA" id="ARBA00022726"/>
    </source>
</evidence>
<feature type="site" description="Important for substrate specificity" evidence="4">
    <location>
        <position position="175"/>
    </location>
</feature>
<feature type="binding site" evidence="4">
    <location>
        <begin position="90"/>
        <end position="91"/>
    </location>
    <ligand>
        <name>phosphate</name>
        <dbReference type="ChEBI" id="CHEBI:43474"/>
    </ligand>
</feature>
<dbReference type="EC" id="2.4.2.28" evidence="4"/>
<dbReference type="InterPro" id="IPR018099">
    <property type="entry name" value="Purine_phosphorylase-2_CS"/>
</dbReference>
<feature type="binding site" evidence="4">
    <location>
        <position position="194"/>
    </location>
    <ligand>
        <name>phosphate</name>
        <dbReference type="ChEBI" id="CHEBI:43474"/>
    </ligand>
</feature>
<feature type="binding site" evidence="4">
    <location>
        <begin position="217"/>
        <end position="219"/>
    </location>
    <ligand>
        <name>substrate</name>
    </ligand>
</feature>
<evidence type="ECO:0000259" key="5">
    <source>
        <dbReference type="Pfam" id="PF01048"/>
    </source>
</evidence>
<dbReference type="Proteomes" id="UP001195483">
    <property type="component" value="Unassembled WGS sequence"/>
</dbReference>
<dbReference type="PANTHER" id="PTHR42679">
    <property type="entry name" value="S-METHYL-5'-THIOADENOSINE PHOSPHORYLASE"/>
    <property type="match status" value="1"/>
</dbReference>
<feature type="binding site" evidence="4">
    <location>
        <position position="15"/>
    </location>
    <ligand>
        <name>phosphate</name>
        <dbReference type="ChEBI" id="CHEBI:43474"/>
    </ligand>
</feature>
<dbReference type="SUPFAM" id="SSF53167">
    <property type="entry name" value="Purine and uridine phosphorylases"/>
    <property type="match status" value="1"/>
</dbReference>
<dbReference type="FunFam" id="3.40.50.1580:FF:000012">
    <property type="entry name" value="Probable 6-oxopurine nucleoside phosphorylase"/>
    <property type="match status" value="1"/>
</dbReference>
<comment type="subcellular location">
    <subcellularLocation>
        <location evidence="4">Cytoplasm</location>
    </subcellularLocation>
    <subcellularLocation>
        <location evidence="4">Nucleus</location>
    </subcellularLocation>
</comment>
<dbReference type="PANTHER" id="PTHR42679:SF2">
    <property type="entry name" value="S-METHYL-5'-THIOADENOSINE PHOSPHORYLASE"/>
    <property type="match status" value="1"/>
</dbReference>
<dbReference type="GO" id="GO:0017061">
    <property type="term" value="F:S-methyl-5-thioadenosine phosphorylase activity"/>
    <property type="evidence" value="ECO:0007669"/>
    <property type="project" value="UniProtKB-UniRule"/>
</dbReference>
<name>A0AAE0SYA3_9BIVA</name>
<comment type="caution">
    <text evidence="6">The sequence shown here is derived from an EMBL/GenBank/DDBJ whole genome shotgun (WGS) entry which is preliminary data.</text>
</comment>
<gene>
    <name evidence="6" type="ORF">CHS0354_022446</name>
</gene>
<keyword evidence="7" id="KW-1185">Reference proteome</keyword>
<keyword evidence="4" id="KW-0963">Cytoplasm</keyword>